<dbReference type="Proteomes" id="UP000054988">
    <property type="component" value="Unassembled WGS sequence"/>
</dbReference>
<dbReference type="InterPro" id="IPR018247">
    <property type="entry name" value="EF_Hand_1_Ca_BS"/>
</dbReference>
<reference evidence="1 2" key="1">
    <citation type="submission" date="2015-12" db="EMBL/GenBank/DDBJ databases">
        <title>Draft genome sequence of Moniliophthora roreri, the causal agent of frosty pod rot of cacao.</title>
        <authorList>
            <person name="Aime M.C."/>
            <person name="Diaz-Valderrama J.R."/>
            <person name="Kijpornyongpan T."/>
            <person name="Phillips-Mora W."/>
        </authorList>
    </citation>
    <scope>NUCLEOTIDE SEQUENCE [LARGE SCALE GENOMIC DNA]</scope>
    <source>
        <strain evidence="1 2">MCA 2952</strain>
    </source>
</reference>
<evidence type="ECO:0000313" key="1">
    <source>
        <dbReference type="EMBL" id="KTB46468.1"/>
    </source>
</evidence>
<evidence type="ECO:0000313" key="2">
    <source>
        <dbReference type="Proteomes" id="UP000054988"/>
    </source>
</evidence>
<proteinExistence type="predicted"/>
<comment type="caution">
    <text evidence="1">The sequence shown here is derived from an EMBL/GenBank/DDBJ whole genome shotgun (WGS) entry which is preliminary data.</text>
</comment>
<dbReference type="PROSITE" id="PS00018">
    <property type="entry name" value="EF_HAND_1"/>
    <property type="match status" value="1"/>
</dbReference>
<evidence type="ECO:0008006" key="3">
    <source>
        <dbReference type="Google" id="ProtNLM"/>
    </source>
</evidence>
<gene>
    <name evidence="1" type="ORF">WG66_959</name>
</gene>
<accession>A0A0W0GD18</accession>
<organism evidence="1 2">
    <name type="scientific">Moniliophthora roreri</name>
    <name type="common">Frosty pod rot fungus</name>
    <name type="synonym">Monilia roreri</name>
    <dbReference type="NCBI Taxonomy" id="221103"/>
    <lineage>
        <taxon>Eukaryota</taxon>
        <taxon>Fungi</taxon>
        <taxon>Dikarya</taxon>
        <taxon>Basidiomycota</taxon>
        <taxon>Agaricomycotina</taxon>
        <taxon>Agaricomycetes</taxon>
        <taxon>Agaricomycetidae</taxon>
        <taxon>Agaricales</taxon>
        <taxon>Marasmiineae</taxon>
        <taxon>Marasmiaceae</taxon>
        <taxon>Moniliophthora</taxon>
    </lineage>
</organism>
<dbReference type="EMBL" id="LATX01000336">
    <property type="protein sequence ID" value="KTB46468.1"/>
    <property type="molecule type" value="Genomic_DNA"/>
</dbReference>
<protein>
    <recommendedName>
        <fullName evidence="3">EF-hand domain-containing protein</fullName>
    </recommendedName>
</protein>
<sequence length="741" mass="85942">MEPLYRVQLRTTRPRTHLRKPTTFFESDEDQLEHILNRAQENFLKQDAKIGRSSDDDIHKGLIDLKRCLDVAELSTQRFTSANDASKTFRRMLDMELKRENKRDDFATVYQAITSTLVLVRHVDGAGREGTDTEVQNYFTELNNVTKEFGTLVDLYYDNAELELKAQGEAKDDKSWGQASLSRTVNFFYGPEYQKKLRELADATSRIETDLRQRLQVNVQTRVWGLPDVPKPANMQEVEAQAMVRKLGGFDVVLADDGKVAQVARVFGEQVTPEMKVLLRKNFGELLNAHSQHFTDMIHGATESLRNEIKGGQAEIMKKLNAGPHNLIEDAEFRKLWQGTLPLYLFLLPKSRTYRILIDNGWKTSVKRKLFVDAICGHFRNTFASHDSDKGTVPLRDDNWTLEVLSQIMFHPAIGDAIDDDGSGYVSVWEFNRFLRQKPKEWTVPELFAFWALGWQHLTYDVSLDIRSLILSIKHTLASSAVTSNVRAYLTALDAMESIIAWPQVIEFDEKSLEAVDYSKIQRLTDDYLANTNENFELSVDGKGNIDANSWRWRNLTESYYGQRVELWFFHVLFQVLCRHQHRINLGDESAWPDMIFTLRMLVYEFHSRMKTLLRGWRVQRLDARLHVNSFFNGVFAAWFEVYDKGSKKDFITKLERWGYHPTFDKWDDEDDNKSLDPETEISKLQKLVVHLQQSIERLEGMGKSVEQLESTVKLLLAQQDAKLSVRRLYEVTIDGYEYKV</sequence>
<name>A0A0W0GD18_MONRR</name>
<dbReference type="eggNOG" id="ENOG502SJZ0">
    <property type="taxonomic scope" value="Eukaryota"/>
</dbReference>
<dbReference type="AlphaFoldDB" id="A0A0W0GD18"/>